<name>A0A858R9P5_9PROT</name>
<gene>
    <name evidence="1" type="ORF">HHL28_11935</name>
</gene>
<reference evidence="1" key="1">
    <citation type="submission" date="2020-04" db="EMBL/GenBank/DDBJ databases">
        <title>A desert anoxygenic phototrophic bacterium fixes CO2 using RubisCO under aerobic conditions.</title>
        <authorList>
            <person name="Tang K."/>
        </authorList>
    </citation>
    <scope>NUCLEOTIDE SEQUENCE [LARGE SCALE GENOMIC DNA]</scope>
    <source>
        <strain evidence="1">MIMtkB3</strain>
    </source>
</reference>
<sequence>MLAQTAGICLVGTGIDDGELARLAEELGLAPGGSGESVEVVGEGESDLLVEALARSPRAVVERIEGAAFPSRELAAALGQGAFFLSLSTRLAWTLDTAAKFCEGLIKRGLMPDYLRHDVELSLHEAVINAVLHGNLAMGGSLVDDPAEFDAFCQKLSRRLAEADRACKRVHLSAHVAGDVLSVRVTDQGDGYDPARVRGLSSVEAKSGRGLEIMRTLASGFRAEDGGRTAVLTFSV</sequence>
<keyword evidence="1" id="KW-0547">Nucleotide-binding</keyword>
<dbReference type="KEGG" id="acru:HHL28_11935"/>
<dbReference type="GO" id="GO:0005524">
    <property type="term" value="F:ATP binding"/>
    <property type="evidence" value="ECO:0007669"/>
    <property type="project" value="UniProtKB-KW"/>
</dbReference>
<dbReference type="PANTHER" id="PTHR35526:SF3">
    <property type="entry name" value="ANTI-SIGMA-F FACTOR RSBW"/>
    <property type="match status" value="1"/>
</dbReference>
<dbReference type="CDD" id="cd16936">
    <property type="entry name" value="HATPase_RsbW-like"/>
    <property type="match status" value="1"/>
</dbReference>
<dbReference type="SUPFAM" id="SSF55874">
    <property type="entry name" value="ATPase domain of HSP90 chaperone/DNA topoisomerase II/histidine kinase"/>
    <property type="match status" value="1"/>
</dbReference>
<organism evidence="1 2">
    <name type="scientific">Aerophototrophica crusticola</name>
    <dbReference type="NCBI Taxonomy" id="1709002"/>
    <lineage>
        <taxon>Bacteria</taxon>
        <taxon>Pseudomonadati</taxon>
        <taxon>Pseudomonadota</taxon>
        <taxon>Alphaproteobacteria</taxon>
        <taxon>Rhodospirillales</taxon>
        <taxon>Rhodospirillaceae</taxon>
        <taxon>Aerophototrophica</taxon>
    </lineage>
</organism>
<dbReference type="GO" id="GO:0004674">
    <property type="term" value="F:protein serine/threonine kinase activity"/>
    <property type="evidence" value="ECO:0007669"/>
    <property type="project" value="UniProtKB-KW"/>
</dbReference>
<dbReference type="Gene3D" id="3.30.565.10">
    <property type="entry name" value="Histidine kinase-like ATPase, C-terminal domain"/>
    <property type="match status" value="1"/>
</dbReference>
<accession>A0A858R9P5</accession>
<dbReference type="PANTHER" id="PTHR35526">
    <property type="entry name" value="ANTI-SIGMA-F FACTOR RSBW-RELATED"/>
    <property type="match status" value="1"/>
</dbReference>
<dbReference type="EMBL" id="CP051775">
    <property type="protein sequence ID" value="QJE73706.1"/>
    <property type="molecule type" value="Genomic_DNA"/>
</dbReference>
<evidence type="ECO:0000313" key="2">
    <source>
        <dbReference type="Proteomes" id="UP000501891"/>
    </source>
</evidence>
<dbReference type="InterPro" id="IPR036890">
    <property type="entry name" value="HATPase_C_sf"/>
</dbReference>
<proteinExistence type="predicted"/>
<dbReference type="AlphaFoldDB" id="A0A858R9P5"/>
<keyword evidence="1" id="KW-0067">ATP-binding</keyword>
<evidence type="ECO:0000313" key="1">
    <source>
        <dbReference type="EMBL" id="QJE73706.1"/>
    </source>
</evidence>
<dbReference type="Proteomes" id="UP000501891">
    <property type="component" value="Chromosome"/>
</dbReference>
<dbReference type="InterPro" id="IPR050267">
    <property type="entry name" value="Anti-sigma-factor_SerPK"/>
</dbReference>
<protein>
    <submittedName>
        <fullName evidence="1">ATP-binding protein</fullName>
    </submittedName>
</protein>
<keyword evidence="2" id="KW-1185">Reference proteome</keyword>